<dbReference type="AlphaFoldDB" id="A0A8K0ICS7"/>
<sequence>MEDARALFGNNYAMTLRNGLFLRNCGPAASPCLVSSELISERLYLASCGHKGDNISCFSNGTTAGYLSEEFVTKINCTSLFTTARYNRIAMSQPELVFGEAEIGWWMDGGECQCSANATCTRATTTVPEKMGYRCACVPGFLGDGFVAGEGCRKG</sequence>
<accession>A0A8K0ICS7</accession>
<gene>
    <name evidence="1" type="ORF">COCNU_06G017870</name>
</gene>
<organism evidence="1 2">
    <name type="scientific">Cocos nucifera</name>
    <name type="common">Coconut palm</name>
    <dbReference type="NCBI Taxonomy" id="13894"/>
    <lineage>
        <taxon>Eukaryota</taxon>
        <taxon>Viridiplantae</taxon>
        <taxon>Streptophyta</taxon>
        <taxon>Embryophyta</taxon>
        <taxon>Tracheophyta</taxon>
        <taxon>Spermatophyta</taxon>
        <taxon>Magnoliopsida</taxon>
        <taxon>Liliopsida</taxon>
        <taxon>Arecaceae</taxon>
        <taxon>Arecoideae</taxon>
        <taxon>Cocoseae</taxon>
        <taxon>Attaleinae</taxon>
        <taxon>Cocos</taxon>
    </lineage>
</organism>
<proteinExistence type="predicted"/>
<dbReference type="EMBL" id="CM017877">
    <property type="protein sequence ID" value="KAG1347958.1"/>
    <property type="molecule type" value="Genomic_DNA"/>
</dbReference>
<reference evidence="1" key="1">
    <citation type="journal article" date="2017" name="Gigascience">
        <title>The genome draft of coconut (Cocos nucifera).</title>
        <authorList>
            <person name="Xiao Y."/>
            <person name="Xu P."/>
            <person name="Fan H."/>
            <person name="Baudouin L."/>
            <person name="Xia W."/>
            <person name="Bocs S."/>
            <person name="Xu J."/>
            <person name="Li Q."/>
            <person name="Guo A."/>
            <person name="Zhou L."/>
            <person name="Li J."/>
            <person name="Wu Y."/>
            <person name="Ma Z."/>
            <person name="Armero A."/>
            <person name="Issali A.E."/>
            <person name="Liu N."/>
            <person name="Peng M."/>
            <person name="Yang Y."/>
        </authorList>
    </citation>
    <scope>NUCLEOTIDE SEQUENCE</scope>
    <source>
        <tissue evidence="1">Spear leaf of Hainan Tall coconut</tissue>
    </source>
</reference>
<reference evidence="1" key="2">
    <citation type="submission" date="2019-07" db="EMBL/GenBank/DDBJ databases">
        <authorList>
            <person name="Yang Y."/>
            <person name="Bocs S."/>
            <person name="Baudouin L."/>
        </authorList>
    </citation>
    <scope>NUCLEOTIDE SEQUENCE</scope>
    <source>
        <tissue evidence="1">Spear leaf of Hainan Tall coconut</tissue>
    </source>
</reference>
<keyword evidence="1" id="KW-0675">Receptor</keyword>
<name>A0A8K0ICS7_COCNU</name>
<evidence type="ECO:0000313" key="2">
    <source>
        <dbReference type="Proteomes" id="UP000797356"/>
    </source>
</evidence>
<keyword evidence="1" id="KW-0418">Kinase</keyword>
<evidence type="ECO:0000313" key="1">
    <source>
        <dbReference type="EMBL" id="KAG1347958.1"/>
    </source>
</evidence>
<dbReference type="Proteomes" id="UP000797356">
    <property type="component" value="Chromosome 6"/>
</dbReference>
<keyword evidence="1" id="KW-0808">Transferase</keyword>
<dbReference type="GO" id="GO:0016301">
    <property type="term" value="F:kinase activity"/>
    <property type="evidence" value="ECO:0007669"/>
    <property type="project" value="UniProtKB-KW"/>
</dbReference>
<comment type="caution">
    <text evidence="1">The sequence shown here is derived from an EMBL/GenBank/DDBJ whole genome shotgun (WGS) entry which is preliminary data.</text>
</comment>
<dbReference type="OrthoDB" id="691441at2759"/>
<keyword evidence="2" id="KW-1185">Reference proteome</keyword>
<protein>
    <submittedName>
        <fullName evidence="1">Putative Wall-associated receptor kinase-like 14</fullName>
    </submittedName>
</protein>
<dbReference type="Gene3D" id="2.10.25.10">
    <property type="entry name" value="Laminin"/>
    <property type="match status" value="1"/>
</dbReference>